<keyword evidence="2" id="KW-1185">Reference proteome</keyword>
<dbReference type="Proteomes" id="UP000580891">
    <property type="component" value="Unassembled WGS sequence"/>
</dbReference>
<accession>A0A7V9Z0M3</accession>
<protein>
    <submittedName>
        <fullName evidence="1">Uncharacterized protein</fullName>
    </submittedName>
</protein>
<sequence length="44" mass="5161">MLGMFVYLLLCLIVWGGAHIAIKTSVQSEKEYYNENDPFKIFFM</sequence>
<organism evidence="1 2">
    <name type="scientific">[Anoxybacillus] calidus</name>
    <dbReference type="NCBI Taxonomy" id="575178"/>
    <lineage>
        <taxon>Bacteria</taxon>
        <taxon>Bacillati</taxon>
        <taxon>Bacillota</taxon>
        <taxon>Bacilli</taxon>
        <taxon>Bacillales</taxon>
        <taxon>Anoxybacillaceae</taxon>
        <taxon>Paranoxybacillus</taxon>
    </lineage>
</organism>
<comment type="caution">
    <text evidence="1">The sequence shown here is derived from an EMBL/GenBank/DDBJ whole genome shotgun (WGS) entry which is preliminary data.</text>
</comment>
<dbReference type="EMBL" id="JACDUU010000005">
    <property type="protein sequence ID" value="MBA2871897.1"/>
    <property type="molecule type" value="Genomic_DNA"/>
</dbReference>
<proteinExistence type="predicted"/>
<dbReference type="RefSeq" id="WP_281363458.1">
    <property type="nucleotide sequence ID" value="NZ_JACDUU010000005.1"/>
</dbReference>
<name>A0A7V9Z0M3_9BACL</name>
<evidence type="ECO:0000313" key="1">
    <source>
        <dbReference type="EMBL" id="MBA2871897.1"/>
    </source>
</evidence>
<dbReference type="AlphaFoldDB" id="A0A7V9Z0M3"/>
<evidence type="ECO:0000313" key="2">
    <source>
        <dbReference type="Proteomes" id="UP000580891"/>
    </source>
</evidence>
<gene>
    <name evidence="1" type="ORF">HNQ85_002187</name>
</gene>
<reference evidence="1 2" key="1">
    <citation type="submission" date="2020-07" db="EMBL/GenBank/DDBJ databases">
        <title>Genomic Encyclopedia of Type Strains, Phase IV (KMG-IV): sequencing the most valuable type-strain genomes for metagenomic binning, comparative biology and taxonomic classification.</title>
        <authorList>
            <person name="Goeker M."/>
        </authorList>
    </citation>
    <scope>NUCLEOTIDE SEQUENCE [LARGE SCALE GENOMIC DNA]</scope>
    <source>
        <strain evidence="1 2">DSM 25220</strain>
    </source>
</reference>